<dbReference type="EMBL" id="VJWX01000334">
    <property type="protein sequence ID" value="TVT35086.1"/>
    <property type="molecule type" value="Genomic_DNA"/>
</dbReference>
<evidence type="ECO:0000256" key="4">
    <source>
        <dbReference type="ARBA" id="ARBA00022807"/>
    </source>
</evidence>
<dbReference type="InterPro" id="IPR051794">
    <property type="entry name" value="PG_Endopeptidase_C40"/>
</dbReference>
<feature type="domain" description="NlpC/P60" evidence="5">
    <location>
        <begin position="209"/>
        <end position="334"/>
    </location>
</feature>
<evidence type="ECO:0000259" key="5">
    <source>
        <dbReference type="PROSITE" id="PS51935"/>
    </source>
</evidence>
<dbReference type="GO" id="GO:0006508">
    <property type="term" value="P:proteolysis"/>
    <property type="evidence" value="ECO:0007669"/>
    <property type="project" value="UniProtKB-KW"/>
</dbReference>
<dbReference type="OrthoDB" id="5496837at2"/>
<dbReference type="RefSeq" id="WP_144591406.1">
    <property type="nucleotide sequence ID" value="NZ_VJWX01000334.1"/>
</dbReference>
<dbReference type="InterPro" id="IPR000064">
    <property type="entry name" value="NLP_P60_dom"/>
</dbReference>
<accession>A0A558BEZ9</accession>
<evidence type="ECO:0000256" key="2">
    <source>
        <dbReference type="ARBA" id="ARBA00022670"/>
    </source>
</evidence>
<dbReference type="Pfam" id="PF00877">
    <property type="entry name" value="NLPC_P60"/>
    <property type="match status" value="1"/>
</dbReference>
<gene>
    <name evidence="6" type="ORF">FNH05_26335</name>
</gene>
<comment type="similarity">
    <text evidence="1">Belongs to the peptidase C40 family.</text>
</comment>
<evidence type="ECO:0000256" key="3">
    <source>
        <dbReference type="ARBA" id="ARBA00022801"/>
    </source>
</evidence>
<keyword evidence="7" id="KW-1185">Reference proteome</keyword>
<evidence type="ECO:0000256" key="1">
    <source>
        <dbReference type="ARBA" id="ARBA00007074"/>
    </source>
</evidence>
<evidence type="ECO:0000313" key="6">
    <source>
        <dbReference type="EMBL" id="TVT35086.1"/>
    </source>
</evidence>
<dbReference type="GO" id="GO:0008234">
    <property type="term" value="F:cysteine-type peptidase activity"/>
    <property type="evidence" value="ECO:0007669"/>
    <property type="project" value="UniProtKB-KW"/>
</dbReference>
<dbReference type="AlphaFoldDB" id="A0A558BEZ9"/>
<dbReference type="InterPro" id="IPR038765">
    <property type="entry name" value="Papain-like_cys_pep_sf"/>
</dbReference>
<dbReference type="Proteomes" id="UP000320011">
    <property type="component" value="Unassembled WGS sequence"/>
</dbReference>
<dbReference type="PANTHER" id="PTHR47359:SF3">
    <property type="entry name" value="NLP_P60 DOMAIN-CONTAINING PROTEIN-RELATED"/>
    <property type="match status" value="1"/>
</dbReference>
<evidence type="ECO:0000313" key="7">
    <source>
        <dbReference type="Proteomes" id="UP000320011"/>
    </source>
</evidence>
<dbReference type="PANTHER" id="PTHR47359">
    <property type="entry name" value="PEPTIDOGLYCAN DL-ENDOPEPTIDASE CWLO"/>
    <property type="match status" value="1"/>
</dbReference>
<name>A0A558BEZ9_9PSEU</name>
<proteinExistence type="inferred from homology"/>
<dbReference type="PROSITE" id="PS51935">
    <property type="entry name" value="NLPC_P60"/>
    <property type="match status" value="1"/>
</dbReference>
<sequence>MRIGLLIGVVAAALFAAVMTTGVVSKVVTDQQRAQAQARGVMGVGCSAAIGPTQVGLVQTAQGQASNLRDEQRQIVSMIVAIGKQRGLSPRAWQVAIQAGMTESGLRNLDYGDRDSLGIFQMRPSMGWGTVEQLQDPVYEINKFYDVLLAVPDWDQQRPGASAQDVERSAFPERYHRWEQLAAYLVENVGQVGDVVGCGQSAGLALPPNKVAAAAISFAMGERGKPYVWGAVGPDAYDCSGLMQRSYRTAGIILDRVAADQYHDGAMLPVRDAQPGDLLFWATDPSNPETIHHVAMYLGDGKIVEAQQTGVPVHVRSVSFQEKELVPQAVRPGV</sequence>
<keyword evidence="3" id="KW-0378">Hydrolase</keyword>
<organism evidence="6 7">
    <name type="scientific">Amycolatopsis rhizosphaerae</name>
    <dbReference type="NCBI Taxonomy" id="2053003"/>
    <lineage>
        <taxon>Bacteria</taxon>
        <taxon>Bacillati</taxon>
        <taxon>Actinomycetota</taxon>
        <taxon>Actinomycetes</taxon>
        <taxon>Pseudonocardiales</taxon>
        <taxon>Pseudonocardiaceae</taxon>
        <taxon>Amycolatopsis</taxon>
    </lineage>
</organism>
<keyword evidence="4" id="KW-0788">Thiol protease</keyword>
<reference evidence="6 7" key="2">
    <citation type="submission" date="2019-08" db="EMBL/GenBank/DDBJ databases">
        <title>Amycolatopsis acidicola sp. nov., isolated from peat swamp forest soil.</title>
        <authorList>
            <person name="Srisuk N."/>
        </authorList>
    </citation>
    <scope>NUCLEOTIDE SEQUENCE [LARGE SCALE GENOMIC DNA]</scope>
    <source>
        <strain evidence="6 7">TBRC 6029</strain>
    </source>
</reference>
<dbReference type="SUPFAM" id="SSF54001">
    <property type="entry name" value="Cysteine proteinases"/>
    <property type="match status" value="1"/>
</dbReference>
<keyword evidence="2" id="KW-0645">Protease</keyword>
<dbReference type="Gene3D" id="3.90.1720.10">
    <property type="entry name" value="endopeptidase domain like (from Nostoc punctiforme)"/>
    <property type="match status" value="1"/>
</dbReference>
<protein>
    <submittedName>
        <fullName evidence="6">NlpC/P60 family protein</fullName>
    </submittedName>
</protein>
<comment type="caution">
    <text evidence="6">The sequence shown here is derived from an EMBL/GenBank/DDBJ whole genome shotgun (WGS) entry which is preliminary data.</text>
</comment>
<reference evidence="6 7" key="1">
    <citation type="submission" date="2019-07" db="EMBL/GenBank/DDBJ databases">
        <authorList>
            <person name="Duangmal K."/>
            <person name="Teo W.F.A."/>
        </authorList>
    </citation>
    <scope>NUCLEOTIDE SEQUENCE [LARGE SCALE GENOMIC DNA]</scope>
    <source>
        <strain evidence="6 7">TBRC 6029</strain>
    </source>
</reference>